<evidence type="ECO:0000313" key="4">
    <source>
        <dbReference type="EMBL" id="CAD8206528.1"/>
    </source>
</evidence>
<keyword evidence="5" id="KW-1185">Reference proteome</keyword>
<comment type="caution">
    <text evidence="4">The sequence shown here is derived from an EMBL/GenBank/DDBJ whole genome shotgun (WGS) entry which is preliminary data.</text>
</comment>
<gene>
    <name evidence="4" type="ORF">POCTA_138.1.T1380076</name>
</gene>
<proteinExistence type="inferred from homology"/>
<evidence type="ECO:0000256" key="1">
    <source>
        <dbReference type="RuleBase" id="RU000383"/>
    </source>
</evidence>
<feature type="signal peptide" evidence="2">
    <location>
        <begin position="1"/>
        <end position="19"/>
    </location>
</feature>
<evidence type="ECO:0000313" key="5">
    <source>
        <dbReference type="Proteomes" id="UP000683925"/>
    </source>
</evidence>
<dbReference type="InterPro" id="IPR006671">
    <property type="entry name" value="Cyclin_N"/>
</dbReference>
<keyword evidence="2" id="KW-0732">Signal</keyword>
<feature type="domain" description="Cyclin-like" evidence="3">
    <location>
        <begin position="55"/>
        <end position="140"/>
    </location>
</feature>
<dbReference type="PANTHER" id="PTHR10177">
    <property type="entry name" value="CYCLINS"/>
    <property type="match status" value="1"/>
</dbReference>
<dbReference type="AlphaFoldDB" id="A0A8S1Y1P7"/>
<feature type="chain" id="PRO_5035797644" description="Cyclin-like domain-containing protein" evidence="2">
    <location>
        <begin position="20"/>
        <end position="261"/>
    </location>
</feature>
<dbReference type="InterPro" id="IPR039361">
    <property type="entry name" value="Cyclin"/>
</dbReference>
<dbReference type="InterPro" id="IPR013763">
    <property type="entry name" value="Cyclin-like_dom"/>
</dbReference>
<evidence type="ECO:0000256" key="2">
    <source>
        <dbReference type="SAM" id="SignalP"/>
    </source>
</evidence>
<name>A0A8S1Y1P7_PAROT</name>
<evidence type="ECO:0000259" key="3">
    <source>
        <dbReference type="SMART" id="SM00385"/>
    </source>
</evidence>
<dbReference type="Pfam" id="PF00134">
    <property type="entry name" value="Cyclin_N"/>
    <property type="match status" value="1"/>
</dbReference>
<organism evidence="4 5">
    <name type="scientific">Paramecium octaurelia</name>
    <dbReference type="NCBI Taxonomy" id="43137"/>
    <lineage>
        <taxon>Eukaryota</taxon>
        <taxon>Sar</taxon>
        <taxon>Alveolata</taxon>
        <taxon>Ciliophora</taxon>
        <taxon>Intramacronucleata</taxon>
        <taxon>Oligohymenophorea</taxon>
        <taxon>Peniculida</taxon>
        <taxon>Parameciidae</taxon>
        <taxon>Paramecium</taxon>
    </lineage>
</organism>
<comment type="similarity">
    <text evidence="1">Belongs to the cyclin family.</text>
</comment>
<dbReference type="Proteomes" id="UP000683925">
    <property type="component" value="Unassembled WGS sequence"/>
</dbReference>
<sequence length="261" mass="30874">MSFAVQLFFLICTAMFSFAELRDLITRDKPKTFNKHNPYYSYDSVSPSRRDILIQWIIAQSSQFQQQIKTLELAVLIIDTYLNYFNISQEYLQLLGISAYSIASKFYETEISYQIKLYDQEGQPLYKDEEYNEMEEQIVKAMGYQLNLTTSSDYLSAMNVEIDEKVQNLLMFILIDYEIYQYSHFELALAILHYLNDARLVFSKKILIVSQLIHKKLIKAQEISCDKYEEDTKSVGRSPSVQKRISKKRDFKRQRLIKQQI</sequence>
<reference evidence="4" key="1">
    <citation type="submission" date="2021-01" db="EMBL/GenBank/DDBJ databases">
        <authorList>
            <consortium name="Genoscope - CEA"/>
            <person name="William W."/>
        </authorList>
    </citation>
    <scope>NUCLEOTIDE SEQUENCE</scope>
</reference>
<keyword evidence="1" id="KW-0195">Cyclin</keyword>
<dbReference type="SMART" id="SM00385">
    <property type="entry name" value="CYCLIN"/>
    <property type="match status" value="1"/>
</dbReference>
<dbReference type="OrthoDB" id="5590282at2759"/>
<dbReference type="OMA" id="DILIQWI"/>
<protein>
    <recommendedName>
        <fullName evidence="3">Cyclin-like domain-containing protein</fullName>
    </recommendedName>
</protein>
<dbReference type="FunFam" id="1.10.472.10:FF:000253">
    <property type="entry name" value="Uncharacterized protein"/>
    <property type="match status" value="1"/>
</dbReference>
<accession>A0A8S1Y1P7</accession>
<dbReference type="EMBL" id="CAJJDP010000139">
    <property type="protein sequence ID" value="CAD8206528.1"/>
    <property type="molecule type" value="Genomic_DNA"/>
</dbReference>